<evidence type="ECO:0000256" key="4">
    <source>
        <dbReference type="ARBA" id="ARBA00022989"/>
    </source>
</evidence>
<comment type="subcellular location">
    <subcellularLocation>
        <location evidence="1">Membrane</location>
    </subcellularLocation>
</comment>
<dbReference type="GO" id="GO:0016020">
    <property type="term" value="C:membrane"/>
    <property type="evidence" value="ECO:0007669"/>
    <property type="project" value="UniProtKB-SubCell"/>
</dbReference>
<comment type="caution">
    <text evidence="7">The sequence shown here is derived from an EMBL/GenBank/DDBJ whole genome shotgun (WGS) entry which is preliminary data.</text>
</comment>
<proteinExistence type="inferred from homology"/>
<dbReference type="Pfam" id="PF04505">
    <property type="entry name" value="CD225"/>
    <property type="match status" value="1"/>
</dbReference>
<sequence>MNNINTDQMDLSQKFPSKGKLQCEQSKINEEIVFSDQSENRVEWISPPPYTASVPNVNDAVVFYQPQRAVVVQQPYVPDNLIWSIISLFFCLLTGLVALSLSMASRRAKEEGNYQEAKARASSAKSLAIVSIIIGILIGALSGIIIYVTRTSNKNTRETY</sequence>
<dbReference type="EMBL" id="CAJFCJ010000093">
    <property type="protein sequence ID" value="CAD5126843.1"/>
    <property type="molecule type" value="Genomic_DNA"/>
</dbReference>
<dbReference type="EMBL" id="CAJFCJ010000093">
    <property type="protein sequence ID" value="CAD5126842.1"/>
    <property type="molecule type" value="Genomic_DNA"/>
</dbReference>
<keyword evidence="3 6" id="KW-0812">Transmembrane</keyword>
<evidence type="ECO:0000256" key="5">
    <source>
        <dbReference type="ARBA" id="ARBA00023136"/>
    </source>
</evidence>
<evidence type="ECO:0000256" key="2">
    <source>
        <dbReference type="ARBA" id="ARBA00006843"/>
    </source>
</evidence>
<evidence type="ECO:0000256" key="3">
    <source>
        <dbReference type="ARBA" id="ARBA00022692"/>
    </source>
</evidence>
<dbReference type="Proteomes" id="UP000549394">
    <property type="component" value="Unassembled WGS sequence"/>
</dbReference>
<feature type="transmembrane region" description="Helical" evidence="6">
    <location>
        <begin position="126"/>
        <end position="148"/>
    </location>
</feature>
<gene>
    <name evidence="7" type="ORF">DGYR_LOCUS14064</name>
    <name evidence="8" type="ORF">DGYR_LOCUS14065</name>
</gene>
<keyword evidence="4 6" id="KW-1133">Transmembrane helix</keyword>
<protein>
    <submittedName>
        <fullName evidence="7">DgyrCDS14873</fullName>
    </submittedName>
    <submittedName>
        <fullName evidence="8">DgyrCDS14874</fullName>
    </submittedName>
</protein>
<evidence type="ECO:0000256" key="6">
    <source>
        <dbReference type="SAM" id="Phobius"/>
    </source>
</evidence>
<dbReference type="AlphaFoldDB" id="A0A7I8WFB3"/>
<evidence type="ECO:0000256" key="1">
    <source>
        <dbReference type="ARBA" id="ARBA00004370"/>
    </source>
</evidence>
<evidence type="ECO:0000313" key="8">
    <source>
        <dbReference type="EMBL" id="CAD5126843.1"/>
    </source>
</evidence>
<comment type="similarity">
    <text evidence="2">Belongs to the CD225/Dispanin family.</text>
</comment>
<evidence type="ECO:0000313" key="7">
    <source>
        <dbReference type="EMBL" id="CAD5126842.1"/>
    </source>
</evidence>
<name>A0A7I8WFB3_9ANNE</name>
<dbReference type="InterPro" id="IPR007593">
    <property type="entry name" value="CD225/Dispanin_fam"/>
</dbReference>
<keyword evidence="5 6" id="KW-0472">Membrane</keyword>
<reference evidence="7 9" key="1">
    <citation type="submission" date="2020-08" db="EMBL/GenBank/DDBJ databases">
        <authorList>
            <person name="Hejnol A."/>
        </authorList>
    </citation>
    <scope>NUCLEOTIDE SEQUENCE [LARGE SCALE GENOMIC DNA]</scope>
</reference>
<organism evidence="7 9">
    <name type="scientific">Dimorphilus gyrociliatus</name>
    <dbReference type="NCBI Taxonomy" id="2664684"/>
    <lineage>
        <taxon>Eukaryota</taxon>
        <taxon>Metazoa</taxon>
        <taxon>Spiralia</taxon>
        <taxon>Lophotrochozoa</taxon>
        <taxon>Annelida</taxon>
        <taxon>Polychaeta</taxon>
        <taxon>Polychaeta incertae sedis</taxon>
        <taxon>Dinophilidae</taxon>
        <taxon>Dimorphilus</taxon>
    </lineage>
</organism>
<feature type="transmembrane region" description="Helical" evidence="6">
    <location>
        <begin position="81"/>
        <end position="105"/>
    </location>
</feature>
<evidence type="ECO:0000313" key="9">
    <source>
        <dbReference type="Proteomes" id="UP000549394"/>
    </source>
</evidence>
<dbReference type="PANTHER" id="PTHR14948:SF25">
    <property type="entry name" value="DUF4190 DOMAIN-CONTAINING PROTEIN"/>
    <property type="match status" value="1"/>
</dbReference>
<keyword evidence="9" id="KW-1185">Reference proteome</keyword>
<dbReference type="PANTHER" id="PTHR14948">
    <property type="entry name" value="NG5"/>
    <property type="match status" value="1"/>
</dbReference>
<dbReference type="InterPro" id="IPR051423">
    <property type="entry name" value="CD225/Dispanin"/>
</dbReference>
<accession>A0A7I8WFB3</accession>